<dbReference type="AlphaFoldDB" id="A0A2A2HPR1"/>
<evidence type="ECO:0000313" key="2">
    <source>
        <dbReference type="EMBL" id="PAV11362.1"/>
    </source>
</evidence>
<comment type="caution">
    <text evidence="2">The sequence shown here is derived from an EMBL/GenBank/DDBJ whole genome shotgun (WGS) entry which is preliminary data.</text>
</comment>
<protein>
    <recommendedName>
        <fullName evidence="1">Glycosyltransferase 2-like domain-containing protein</fullName>
    </recommendedName>
</protein>
<dbReference type="PANTHER" id="PTHR22916">
    <property type="entry name" value="GLYCOSYLTRANSFERASE"/>
    <property type="match status" value="1"/>
</dbReference>
<accession>A0A2A2HPR1</accession>
<evidence type="ECO:0000313" key="3">
    <source>
        <dbReference type="Proteomes" id="UP000218164"/>
    </source>
</evidence>
<dbReference type="EMBL" id="LMVP01000519">
    <property type="protein sequence ID" value="PAV11362.1"/>
    <property type="molecule type" value="Genomic_DNA"/>
</dbReference>
<proteinExistence type="predicted"/>
<dbReference type="Pfam" id="PF00535">
    <property type="entry name" value="Glycos_transf_2"/>
    <property type="match status" value="1"/>
</dbReference>
<organism evidence="2 3">
    <name type="scientific">Methanosarcina spelaei</name>
    <dbReference type="NCBI Taxonomy" id="1036679"/>
    <lineage>
        <taxon>Archaea</taxon>
        <taxon>Methanobacteriati</taxon>
        <taxon>Methanobacteriota</taxon>
        <taxon>Stenosarchaea group</taxon>
        <taxon>Methanomicrobia</taxon>
        <taxon>Methanosarcinales</taxon>
        <taxon>Methanosarcinaceae</taxon>
        <taxon>Methanosarcina</taxon>
    </lineage>
</organism>
<sequence length="287" mass="32694">MTEYRKQIRNCEKMTKISVIIPTWNREETLGKAIKSALNQTFPPFEVIVCGVDGSPDQKVVNSINDSRVRWIEGGCDGLASIPRNRGIKASRGDWLAFLDSDDEWLPDKLEKQLKFVNKTGCSAACSDAIRSIPSQGYKGTLLNGNVFGDLISFPLLTRDNYVVCSSVLIKKDIIEKCGGFPEDRSLKVGEDYALWLRASTLTNFAFIKEPLLVYRDEPETSIRAFTPPVWELRSNVFKSFIVWANNKEHSINDKEYIVLAKKLLFQARVRKIVYNIVINIRMMFKK</sequence>
<keyword evidence="3" id="KW-1185">Reference proteome</keyword>
<evidence type="ECO:0000259" key="1">
    <source>
        <dbReference type="Pfam" id="PF00535"/>
    </source>
</evidence>
<reference evidence="2 3" key="1">
    <citation type="journal article" date="2017" name="BMC Genomics">
        <title>Genomic analysis of methanogenic archaea reveals a shift towards energy conservation.</title>
        <authorList>
            <person name="Gilmore S.P."/>
            <person name="Henske J.K."/>
            <person name="Sexton J.A."/>
            <person name="Solomon K.V."/>
            <person name="Seppala S."/>
            <person name="Yoo J.I."/>
            <person name="Huyett L.M."/>
            <person name="Pressman A."/>
            <person name="Cogan J.Z."/>
            <person name="Kivenson V."/>
            <person name="Peng X."/>
            <person name="Tan Y."/>
            <person name="Valentine D.L."/>
            <person name="O'Malley M.A."/>
        </authorList>
    </citation>
    <scope>NUCLEOTIDE SEQUENCE [LARGE SCALE GENOMIC DNA]</scope>
    <source>
        <strain evidence="2 3">MC-15</strain>
    </source>
</reference>
<dbReference type="Gene3D" id="3.90.550.10">
    <property type="entry name" value="Spore Coat Polysaccharide Biosynthesis Protein SpsA, Chain A"/>
    <property type="match status" value="1"/>
</dbReference>
<dbReference type="SUPFAM" id="SSF53448">
    <property type="entry name" value="Nucleotide-diphospho-sugar transferases"/>
    <property type="match status" value="1"/>
</dbReference>
<dbReference type="Proteomes" id="UP000218164">
    <property type="component" value="Unassembled WGS sequence"/>
</dbReference>
<dbReference type="InterPro" id="IPR001173">
    <property type="entry name" value="Glyco_trans_2-like"/>
</dbReference>
<dbReference type="InterPro" id="IPR029044">
    <property type="entry name" value="Nucleotide-diphossugar_trans"/>
</dbReference>
<feature type="domain" description="Glycosyltransferase 2-like" evidence="1">
    <location>
        <begin position="18"/>
        <end position="177"/>
    </location>
</feature>
<dbReference type="GO" id="GO:0016758">
    <property type="term" value="F:hexosyltransferase activity"/>
    <property type="evidence" value="ECO:0007669"/>
    <property type="project" value="UniProtKB-ARBA"/>
</dbReference>
<dbReference type="PANTHER" id="PTHR22916:SF3">
    <property type="entry name" value="UDP-GLCNAC:BETAGAL BETA-1,3-N-ACETYLGLUCOSAMINYLTRANSFERASE-LIKE PROTEIN 1"/>
    <property type="match status" value="1"/>
</dbReference>
<name>A0A2A2HPR1_9EURY</name>
<gene>
    <name evidence="2" type="ORF">ASJ81_10335</name>
</gene>